<evidence type="ECO:0000256" key="3">
    <source>
        <dbReference type="ARBA" id="ARBA00012198"/>
    </source>
</evidence>
<evidence type="ECO:0000256" key="10">
    <source>
        <dbReference type="ARBA" id="ARBA00029756"/>
    </source>
</evidence>
<dbReference type="GO" id="GO:0042026">
    <property type="term" value="P:protein refolding"/>
    <property type="evidence" value="ECO:0007669"/>
    <property type="project" value="InterPro"/>
</dbReference>
<keyword evidence="8" id="KW-0496">Mitochondrion</keyword>
<reference evidence="15" key="2">
    <citation type="submission" date="2025-08" db="UniProtKB">
        <authorList>
            <consortium name="Ensembl"/>
        </authorList>
    </citation>
    <scope>IDENTIFICATION</scope>
</reference>
<evidence type="ECO:0000256" key="1">
    <source>
        <dbReference type="ARBA" id="ARBA00004305"/>
    </source>
</evidence>
<comment type="subcellular location">
    <subcellularLocation>
        <location evidence="1">Mitochondrion matrix</location>
    </subcellularLocation>
</comment>
<evidence type="ECO:0000313" key="15">
    <source>
        <dbReference type="Ensembl" id="ENSOABP00000070294.1"/>
    </source>
</evidence>
<dbReference type="PRINTS" id="PR00298">
    <property type="entry name" value="CHAPERONIN60"/>
</dbReference>
<dbReference type="PANTHER" id="PTHR45633">
    <property type="entry name" value="60 KDA HEAT SHOCK PROTEIN, MITOCHONDRIAL"/>
    <property type="match status" value="1"/>
</dbReference>
<evidence type="ECO:0000256" key="4">
    <source>
        <dbReference type="ARBA" id="ARBA00019981"/>
    </source>
</evidence>
<dbReference type="GO" id="GO:0005524">
    <property type="term" value="F:ATP binding"/>
    <property type="evidence" value="ECO:0007669"/>
    <property type="project" value="UniProtKB-KW"/>
</dbReference>
<dbReference type="Gene3D" id="1.10.560.10">
    <property type="entry name" value="GroEL-like equatorial domain"/>
    <property type="match status" value="1"/>
</dbReference>
<dbReference type="FunFam" id="3.30.260.10:FF:000018">
    <property type="entry name" value="Heat shock protein 60"/>
    <property type="match status" value="1"/>
</dbReference>
<evidence type="ECO:0000256" key="12">
    <source>
        <dbReference type="ARBA" id="ARBA00031799"/>
    </source>
</evidence>
<evidence type="ECO:0000256" key="13">
    <source>
        <dbReference type="ARBA" id="ARBA00037436"/>
    </source>
</evidence>
<accession>A0AAZ1XRM7</accession>
<dbReference type="InterPro" id="IPR027413">
    <property type="entry name" value="GROEL-like_equatorial_sf"/>
</dbReference>
<evidence type="ECO:0000256" key="8">
    <source>
        <dbReference type="ARBA" id="ARBA00023128"/>
    </source>
</evidence>
<dbReference type="EC" id="5.6.1.7" evidence="3"/>
<keyword evidence="7" id="KW-0809">Transit peptide</keyword>
<reference evidence="15" key="3">
    <citation type="submission" date="2025-09" db="UniProtKB">
        <authorList>
            <consortium name="Ensembl"/>
        </authorList>
    </citation>
    <scope>IDENTIFICATION</scope>
</reference>
<keyword evidence="16" id="KW-1185">Reference proteome</keyword>
<evidence type="ECO:0000256" key="9">
    <source>
        <dbReference type="ARBA" id="ARBA00023186"/>
    </source>
</evidence>
<sequence>MFRLATVMRQVRPVSRALAPHLTRAYAKDVNPGVDLLADGRTVIIEQSWGSPKVTKDGVTVAKSIDLKDKYKNIGAKLVQDVANNTNEEAGDGTTTATVLARAIAKEGFDNISKGANPVEIRRGVMMAVETIINELKNLSKPVTTPEEIAQVATISANGDMEIGNIISNAMKKVGRKGVITVKDGKTLHDELEIIEGMKFDRGYISPYFINTAKGQKCEFQDAYLLLSEKKISSVQSIVPALEIANQHRKPLVIVAEDVDGEALSTLVLNRYVVAGKAFGWSRHAQGWIRHHLSMSSVSCGEANL</sequence>
<evidence type="ECO:0000256" key="11">
    <source>
        <dbReference type="ARBA" id="ARBA00030005"/>
    </source>
</evidence>
<dbReference type="AlphaFoldDB" id="A0AAZ1XRM7"/>
<keyword evidence="9" id="KW-0143">Chaperone</keyword>
<dbReference type="InterPro" id="IPR002423">
    <property type="entry name" value="Cpn60/GroEL/TCP-1"/>
</dbReference>
<proteinExistence type="inferred from homology"/>
<evidence type="ECO:0000256" key="2">
    <source>
        <dbReference type="ARBA" id="ARBA00006607"/>
    </source>
</evidence>
<gene>
    <name evidence="15" type="primary">hspd1</name>
</gene>
<dbReference type="InterPro" id="IPR027409">
    <property type="entry name" value="GroEL-like_apical_dom_sf"/>
</dbReference>
<dbReference type="SUPFAM" id="SSF48592">
    <property type="entry name" value="GroEL equatorial domain-like"/>
    <property type="match status" value="1"/>
</dbReference>
<protein>
    <recommendedName>
        <fullName evidence="4">60 kDa heat shock protein, mitochondrial</fullName>
        <ecNumber evidence="3">5.6.1.7</ecNumber>
    </recommendedName>
    <alternativeName>
        <fullName evidence="10">60 kDa chaperonin</fullName>
    </alternativeName>
    <alternativeName>
        <fullName evidence="12">Chaperonin 60</fullName>
    </alternativeName>
    <alternativeName>
        <fullName evidence="11">Heat shock protein 60</fullName>
    </alternativeName>
</protein>
<dbReference type="FunFam" id="3.50.7.10:FF:000001">
    <property type="entry name" value="60 kDa chaperonin"/>
    <property type="match status" value="1"/>
</dbReference>
<keyword evidence="6" id="KW-0067">ATP-binding</keyword>
<dbReference type="Ensembl" id="ENSOABT00000068905.1">
    <property type="protein sequence ID" value="ENSOABP00000070294.1"/>
    <property type="gene ID" value="ENSOABG00000001225.2"/>
</dbReference>
<evidence type="ECO:0000256" key="14">
    <source>
        <dbReference type="RuleBase" id="RU000418"/>
    </source>
</evidence>
<evidence type="ECO:0000256" key="5">
    <source>
        <dbReference type="ARBA" id="ARBA00022741"/>
    </source>
</evidence>
<evidence type="ECO:0000256" key="7">
    <source>
        <dbReference type="ARBA" id="ARBA00022946"/>
    </source>
</evidence>
<name>A0AAZ1XRM7_OREAU</name>
<keyword evidence="5" id="KW-0547">Nucleotide-binding</keyword>
<dbReference type="Gene3D" id="3.50.7.10">
    <property type="entry name" value="GroEL"/>
    <property type="match status" value="1"/>
</dbReference>
<dbReference type="GO" id="GO:0005759">
    <property type="term" value="C:mitochondrial matrix"/>
    <property type="evidence" value="ECO:0007669"/>
    <property type="project" value="UniProtKB-SubCell"/>
</dbReference>
<dbReference type="Proteomes" id="UP000472276">
    <property type="component" value="Unassembled WGS sequence"/>
</dbReference>
<reference evidence="16" key="1">
    <citation type="submission" date="2020-03" db="EMBL/GenBank/DDBJ databases">
        <title>Evolution of repeat sequences and sex chromosomes of tilapia species revealed by chromosome-level genomes.</title>
        <authorList>
            <person name="Xu L."/>
            <person name="Tao W."/>
            <person name="Wang D."/>
            <person name="Zhou Q."/>
        </authorList>
    </citation>
    <scope>NUCLEOTIDE SEQUENCE [LARGE SCALE GENOMIC DNA]</scope>
    <source>
        <strain evidence="16">Israel</strain>
    </source>
</reference>
<evidence type="ECO:0000256" key="6">
    <source>
        <dbReference type="ARBA" id="ARBA00022840"/>
    </source>
</evidence>
<comment type="function">
    <text evidence="13">Chaperonin implicated in mitochondrial protein import and macromolecular assembly. Together with Hsp10, facilitates the correct folding of imported proteins. May also prevent misfolding and promote the refolding and proper assembly of unfolded polypeptides generated under stress conditions in the mitochondrial matrix. The functional units of these chaperonins consist of heptameric rings of the large subunit Hsp60, which function as a back-to-back double ring. In a cyclic reaction, Hsp60 ring complexes bind one unfolded substrate protein per ring, followed by the binding of ATP and association with 2 heptameric rings of the co-chaperonin Hsp10. This leads to sequestration of the substrate protein in the inner cavity of Hsp60 where, for a certain period of time, it can fold undisturbed by other cell components. Synchronous hydrolysis of ATP in all Hsp60 subunits results in the dissociation of the chaperonin rings and the release of ADP and the folded substrate protein.</text>
</comment>
<dbReference type="Pfam" id="PF00118">
    <property type="entry name" value="Cpn60_TCP1"/>
    <property type="match status" value="1"/>
</dbReference>
<comment type="similarity">
    <text evidence="2 14">Belongs to the chaperonin (HSP60) family.</text>
</comment>
<organism evidence="15 16">
    <name type="scientific">Oreochromis aureus</name>
    <name type="common">Israeli tilapia</name>
    <name type="synonym">Chromis aureus</name>
    <dbReference type="NCBI Taxonomy" id="47969"/>
    <lineage>
        <taxon>Eukaryota</taxon>
        <taxon>Metazoa</taxon>
        <taxon>Chordata</taxon>
        <taxon>Craniata</taxon>
        <taxon>Vertebrata</taxon>
        <taxon>Euteleostomi</taxon>
        <taxon>Actinopterygii</taxon>
        <taxon>Neopterygii</taxon>
        <taxon>Teleostei</taxon>
        <taxon>Neoteleostei</taxon>
        <taxon>Acanthomorphata</taxon>
        <taxon>Ovalentaria</taxon>
        <taxon>Cichlomorphae</taxon>
        <taxon>Cichliformes</taxon>
        <taxon>Cichlidae</taxon>
        <taxon>African cichlids</taxon>
        <taxon>Pseudocrenilabrinae</taxon>
        <taxon>Oreochromini</taxon>
        <taxon>Oreochromis</taxon>
    </lineage>
</organism>
<dbReference type="InterPro" id="IPR001844">
    <property type="entry name" value="Cpn60/GroEL"/>
</dbReference>
<evidence type="ECO:0000313" key="16">
    <source>
        <dbReference type="Proteomes" id="UP000472276"/>
    </source>
</evidence>
<dbReference type="GO" id="GO:0140662">
    <property type="term" value="F:ATP-dependent protein folding chaperone"/>
    <property type="evidence" value="ECO:0007669"/>
    <property type="project" value="InterPro"/>
</dbReference>